<feature type="transmembrane region" description="Helical" evidence="1">
    <location>
        <begin position="237"/>
        <end position="256"/>
    </location>
</feature>
<name>X6NKN9_RETFI</name>
<reference evidence="2 3" key="1">
    <citation type="journal article" date="2013" name="Curr. Biol.">
        <title>The Genome of the Foraminiferan Reticulomyxa filosa.</title>
        <authorList>
            <person name="Glockner G."/>
            <person name="Hulsmann N."/>
            <person name="Schleicher M."/>
            <person name="Noegel A.A."/>
            <person name="Eichinger L."/>
            <person name="Gallinger C."/>
            <person name="Pawlowski J."/>
            <person name="Sierra R."/>
            <person name="Euteneuer U."/>
            <person name="Pillet L."/>
            <person name="Moustafa A."/>
            <person name="Platzer M."/>
            <person name="Groth M."/>
            <person name="Szafranski K."/>
            <person name="Schliwa M."/>
        </authorList>
    </citation>
    <scope>NUCLEOTIDE SEQUENCE [LARGE SCALE GENOMIC DNA]</scope>
</reference>
<keyword evidence="1" id="KW-0812">Transmembrane</keyword>
<evidence type="ECO:0000313" key="3">
    <source>
        <dbReference type="Proteomes" id="UP000023152"/>
    </source>
</evidence>
<protein>
    <submittedName>
        <fullName evidence="2">Uncharacterized protein</fullName>
    </submittedName>
</protein>
<keyword evidence="1" id="KW-1133">Transmembrane helix</keyword>
<dbReference type="AlphaFoldDB" id="X6NKN9"/>
<keyword evidence="1" id="KW-0472">Membrane</keyword>
<feature type="transmembrane region" description="Helical" evidence="1">
    <location>
        <begin position="197"/>
        <end position="217"/>
    </location>
</feature>
<accession>X6NKN9</accession>
<gene>
    <name evidence="2" type="ORF">RFI_11218</name>
</gene>
<proteinExistence type="predicted"/>
<dbReference type="EMBL" id="ASPP01008208">
    <property type="protein sequence ID" value="ETO25917.1"/>
    <property type="molecule type" value="Genomic_DNA"/>
</dbReference>
<keyword evidence="3" id="KW-1185">Reference proteome</keyword>
<comment type="caution">
    <text evidence="2">The sequence shown here is derived from an EMBL/GenBank/DDBJ whole genome shotgun (WGS) entry which is preliminary data.</text>
</comment>
<feature type="transmembrane region" description="Helical" evidence="1">
    <location>
        <begin position="62"/>
        <end position="86"/>
    </location>
</feature>
<evidence type="ECO:0000313" key="2">
    <source>
        <dbReference type="EMBL" id="ETO25917.1"/>
    </source>
</evidence>
<feature type="transmembrane region" description="Helical" evidence="1">
    <location>
        <begin position="268"/>
        <end position="286"/>
    </location>
</feature>
<organism evidence="2 3">
    <name type="scientific">Reticulomyxa filosa</name>
    <dbReference type="NCBI Taxonomy" id="46433"/>
    <lineage>
        <taxon>Eukaryota</taxon>
        <taxon>Sar</taxon>
        <taxon>Rhizaria</taxon>
        <taxon>Retaria</taxon>
        <taxon>Foraminifera</taxon>
        <taxon>Monothalamids</taxon>
        <taxon>Reticulomyxidae</taxon>
        <taxon>Reticulomyxa</taxon>
    </lineage>
</organism>
<dbReference type="Proteomes" id="UP000023152">
    <property type="component" value="Unassembled WGS sequence"/>
</dbReference>
<sequence>MLLTSPKHLRGLFQKMHFRICQAAVDKFDYIDIEKEVFYLIKNETKLYLWIDKFDFQTIKKMFFIAFFVYLVLYLFFLALSLCCIVGKRSIENSTRGASWVRVVSHPRSTARPAKNNNLQLSEKLDSSKMEKTTSLNTISVEMVDFAGANTLAVNQSIVSEDSTNGNTENIAQSKTRSAFESVRYFVKENKNMMTSILLAIVSESLHVTFLNVLNYYSTSSNKEDRDSSSDDKSFQTNISIIYYSAIACFIVHRIFSAILITNLTHFLSYPLWNFLDLYFIYIIRYHWTYPEWYMCMCSALFFNMHSILY</sequence>
<evidence type="ECO:0000256" key="1">
    <source>
        <dbReference type="SAM" id="Phobius"/>
    </source>
</evidence>